<name>A0AAW1SUB1_9CHLO</name>
<comment type="caution">
    <text evidence="3">The sequence shown here is derived from an EMBL/GenBank/DDBJ whole genome shotgun (WGS) entry which is preliminary data.</text>
</comment>
<evidence type="ECO:0000313" key="3">
    <source>
        <dbReference type="EMBL" id="KAK9856860.1"/>
    </source>
</evidence>
<keyword evidence="1" id="KW-0175">Coiled coil</keyword>
<feature type="compositionally biased region" description="Basic and acidic residues" evidence="2">
    <location>
        <begin position="128"/>
        <end position="164"/>
    </location>
</feature>
<feature type="compositionally biased region" description="Basic and acidic residues" evidence="2">
    <location>
        <begin position="102"/>
        <end position="120"/>
    </location>
</feature>
<evidence type="ECO:0000313" key="4">
    <source>
        <dbReference type="Proteomes" id="UP001485043"/>
    </source>
</evidence>
<keyword evidence="4" id="KW-1185">Reference proteome</keyword>
<dbReference type="AlphaFoldDB" id="A0AAW1SUB1"/>
<evidence type="ECO:0000256" key="1">
    <source>
        <dbReference type="SAM" id="Coils"/>
    </source>
</evidence>
<gene>
    <name evidence="3" type="ORF">WJX84_003002</name>
</gene>
<evidence type="ECO:0000256" key="2">
    <source>
        <dbReference type="SAM" id="MobiDB-lite"/>
    </source>
</evidence>
<accession>A0AAW1SUB1</accession>
<proteinExistence type="predicted"/>
<feature type="region of interest" description="Disordered" evidence="2">
    <location>
        <begin position="102"/>
        <end position="179"/>
    </location>
</feature>
<dbReference type="Gene3D" id="1.10.287.1490">
    <property type="match status" value="1"/>
</dbReference>
<dbReference type="EMBL" id="JALJOV010000990">
    <property type="protein sequence ID" value="KAK9856860.1"/>
    <property type="molecule type" value="Genomic_DNA"/>
</dbReference>
<protein>
    <submittedName>
        <fullName evidence="3">Uncharacterized protein</fullName>
    </submittedName>
</protein>
<reference evidence="3 4" key="1">
    <citation type="journal article" date="2024" name="Nat. Commun.">
        <title>Phylogenomics reveals the evolutionary origins of lichenization in chlorophyte algae.</title>
        <authorList>
            <person name="Puginier C."/>
            <person name="Libourel C."/>
            <person name="Otte J."/>
            <person name="Skaloud P."/>
            <person name="Haon M."/>
            <person name="Grisel S."/>
            <person name="Petersen M."/>
            <person name="Berrin J.G."/>
            <person name="Delaux P.M."/>
            <person name="Dal Grande F."/>
            <person name="Keller J."/>
        </authorList>
    </citation>
    <scope>NUCLEOTIDE SEQUENCE [LARGE SCALE GENOMIC DNA]</scope>
    <source>
        <strain evidence="3 4">SAG 2523</strain>
    </source>
</reference>
<organism evidence="3 4">
    <name type="scientific">Apatococcus fuscideae</name>
    <dbReference type="NCBI Taxonomy" id="2026836"/>
    <lineage>
        <taxon>Eukaryota</taxon>
        <taxon>Viridiplantae</taxon>
        <taxon>Chlorophyta</taxon>
        <taxon>core chlorophytes</taxon>
        <taxon>Trebouxiophyceae</taxon>
        <taxon>Chlorellales</taxon>
        <taxon>Chlorellaceae</taxon>
        <taxon>Apatococcus</taxon>
    </lineage>
</organism>
<feature type="coiled-coil region" evidence="1">
    <location>
        <begin position="187"/>
        <end position="263"/>
    </location>
</feature>
<sequence>MIVPSSTGFELLQQASPRRRKALATQWTPPGSSCSGLASEVCRNLQNNYLLGGGGRAVDRQREDALTRMNAAAIKDLRRANAALAGELSRCKLEAEEEKRSLETAHADDKKQLAAEREHAASLAERAAGLEEHRDATKSKARAKVKELEKRLRQEHEARCRSETDLEASGHSLASLQQQHDDTKQRAACTASEKQKLQEKVVSLEHQLHALRLENGNLAECIRHSDTGQASASDECNRLQQKVADMERQLQSAKEAYQEAKAKHPKLQAGIHELEAACRKRGAHLEATLAEMRGHQDQAADFSAAHEDLTHQLKRSQERAERLAWDGKLASEQDVTDARLRDIQDALHTSQMAAAAAAEEVMGLQGKHAHSLAQLSACNKELSEYKMQSQELTEGLHSATEQLAALQAVQGADRRQLESRLALVSHELEQTKAELSRCQYGKRLRLSLQPLSKHNA</sequence>
<dbReference type="Proteomes" id="UP001485043">
    <property type="component" value="Unassembled WGS sequence"/>
</dbReference>